<dbReference type="PANTHER" id="PTHR30143:SF0">
    <property type="entry name" value="2-KETO-4-PENTENOATE HYDRATASE"/>
    <property type="match status" value="1"/>
</dbReference>
<proteinExistence type="predicted"/>
<accession>A0A2W2B086</accession>
<protein>
    <recommendedName>
        <fullName evidence="2">Fumarylacetoacetase-like C-terminal domain-containing protein</fullName>
    </recommendedName>
</protein>
<dbReference type="AlphaFoldDB" id="A0A2W2B086"/>
<evidence type="ECO:0000256" key="1">
    <source>
        <dbReference type="ARBA" id="ARBA00023239"/>
    </source>
</evidence>
<dbReference type="Pfam" id="PF01557">
    <property type="entry name" value="FAA_hydrolase"/>
    <property type="match status" value="1"/>
</dbReference>
<keyword evidence="4" id="KW-1185">Reference proteome</keyword>
<dbReference type="Proteomes" id="UP000248795">
    <property type="component" value="Unassembled WGS sequence"/>
</dbReference>
<gene>
    <name evidence="3" type="ORF">DK847_00280</name>
</gene>
<dbReference type="PANTHER" id="PTHR30143">
    <property type="entry name" value="ACID HYDRATASE"/>
    <property type="match status" value="1"/>
</dbReference>
<dbReference type="InterPro" id="IPR050772">
    <property type="entry name" value="Hydratase-Decarb/MhpD_sf"/>
</dbReference>
<dbReference type="EMBL" id="QKVK01000001">
    <property type="protein sequence ID" value="PZF78300.1"/>
    <property type="molecule type" value="Genomic_DNA"/>
</dbReference>
<feature type="domain" description="Fumarylacetoacetase-like C-terminal" evidence="2">
    <location>
        <begin position="97"/>
        <end position="252"/>
    </location>
</feature>
<organism evidence="3 4">
    <name type="scientific">Aestuariivirga litoralis</name>
    <dbReference type="NCBI Taxonomy" id="2650924"/>
    <lineage>
        <taxon>Bacteria</taxon>
        <taxon>Pseudomonadati</taxon>
        <taxon>Pseudomonadota</taxon>
        <taxon>Alphaproteobacteria</taxon>
        <taxon>Hyphomicrobiales</taxon>
        <taxon>Aestuariivirgaceae</taxon>
        <taxon>Aestuariivirga</taxon>
    </lineage>
</organism>
<dbReference type="GO" id="GO:0005737">
    <property type="term" value="C:cytoplasm"/>
    <property type="evidence" value="ECO:0007669"/>
    <property type="project" value="TreeGrafter"/>
</dbReference>
<evidence type="ECO:0000313" key="4">
    <source>
        <dbReference type="Proteomes" id="UP000248795"/>
    </source>
</evidence>
<dbReference type="InterPro" id="IPR036663">
    <property type="entry name" value="Fumarylacetoacetase_C_sf"/>
</dbReference>
<dbReference type="RefSeq" id="WP_111195628.1">
    <property type="nucleotide sequence ID" value="NZ_QKVK01000001.1"/>
</dbReference>
<dbReference type="Gene3D" id="3.90.850.10">
    <property type="entry name" value="Fumarylacetoacetase-like, C-terminal domain"/>
    <property type="match status" value="1"/>
</dbReference>
<reference evidence="4" key="1">
    <citation type="submission" date="2018-06" db="EMBL/GenBank/DDBJ databases">
        <title>Aestuariibacter litoralis strain KCTC 52945T.</title>
        <authorList>
            <person name="Li X."/>
            <person name="Salam N."/>
            <person name="Li J.-L."/>
            <person name="Chen Y.-M."/>
            <person name="Yang Z.-W."/>
            <person name="Zhang L.-Y."/>
            <person name="Han M.-X."/>
            <person name="Xiao M."/>
            <person name="Li W.-J."/>
        </authorList>
    </citation>
    <scope>NUCLEOTIDE SEQUENCE [LARGE SCALE GENOMIC DNA]</scope>
    <source>
        <strain evidence="4">KCTC 52945</strain>
    </source>
</reference>
<dbReference type="GO" id="GO:0008684">
    <property type="term" value="F:2-oxopent-4-enoate hydratase activity"/>
    <property type="evidence" value="ECO:0007669"/>
    <property type="project" value="TreeGrafter"/>
</dbReference>
<comment type="caution">
    <text evidence="3">The sequence shown here is derived from an EMBL/GenBank/DDBJ whole genome shotgun (WGS) entry which is preliminary data.</text>
</comment>
<evidence type="ECO:0000259" key="2">
    <source>
        <dbReference type="Pfam" id="PF01557"/>
    </source>
</evidence>
<keyword evidence="1" id="KW-0456">Lyase</keyword>
<name>A0A2W2B086_9HYPH</name>
<dbReference type="InterPro" id="IPR011234">
    <property type="entry name" value="Fumarylacetoacetase-like_C"/>
</dbReference>
<dbReference type="SUPFAM" id="SSF56529">
    <property type="entry name" value="FAH"/>
    <property type="match status" value="1"/>
</dbReference>
<sequence length="255" mass="27538">MSDNQVIAAFAAARKSQSPLSRLPEDAAPDLARAFRLQCAVTTELGWEQAGWKIGCTSERAQKALNAKGPFPGTIFANRVYRSGEAFPTIAENKRVVEPEVCFTMESPLPPRGRDYTVDEVMTAVAHVCVAIEVVNPRTPRGFGDEVPWFIVDGGLNEGIVLGEARKPLSRADYASLRGQVWWNGREMQGGVGANALGGGDLALTWLANHLNGHGLGLKEGDIITTGVITEFFSAALGDDIEVRFEHLGDVTVKF</sequence>
<evidence type="ECO:0000313" key="3">
    <source>
        <dbReference type="EMBL" id="PZF78300.1"/>
    </source>
</evidence>